<keyword evidence="4" id="KW-1185">Reference proteome</keyword>
<feature type="domain" description="RNB" evidence="2">
    <location>
        <begin position="455"/>
        <end position="800"/>
    </location>
</feature>
<evidence type="ECO:0000313" key="4">
    <source>
        <dbReference type="Proteomes" id="UP000095023"/>
    </source>
</evidence>
<evidence type="ECO:0000259" key="2">
    <source>
        <dbReference type="SMART" id="SM00955"/>
    </source>
</evidence>
<dbReference type="InterPro" id="IPR001900">
    <property type="entry name" value="RNase_II/R"/>
</dbReference>
<organism evidence="3 4">
    <name type="scientific">Tortispora caseinolytica NRRL Y-17796</name>
    <dbReference type="NCBI Taxonomy" id="767744"/>
    <lineage>
        <taxon>Eukaryota</taxon>
        <taxon>Fungi</taxon>
        <taxon>Dikarya</taxon>
        <taxon>Ascomycota</taxon>
        <taxon>Saccharomycotina</taxon>
        <taxon>Trigonopsidomycetes</taxon>
        <taxon>Trigonopsidales</taxon>
        <taxon>Trigonopsidaceae</taxon>
        <taxon>Tortispora</taxon>
    </lineage>
</organism>
<dbReference type="GO" id="GO:0003723">
    <property type="term" value="F:RNA binding"/>
    <property type="evidence" value="ECO:0007669"/>
    <property type="project" value="InterPro"/>
</dbReference>
<evidence type="ECO:0000313" key="3">
    <source>
        <dbReference type="EMBL" id="ODV90180.1"/>
    </source>
</evidence>
<dbReference type="Pfam" id="PF00773">
    <property type="entry name" value="RNB"/>
    <property type="match status" value="1"/>
</dbReference>
<dbReference type="SMART" id="SM00955">
    <property type="entry name" value="RNB"/>
    <property type="match status" value="1"/>
</dbReference>
<dbReference type="Proteomes" id="UP000095023">
    <property type="component" value="Unassembled WGS sequence"/>
</dbReference>
<reference evidence="4" key="1">
    <citation type="submission" date="2016-02" db="EMBL/GenBank/DDBJ databases">
        <title>Comparative genomics of biotechnologically important yeasts.</title>
        <authorList>
            <consortium name="DOE Joint Genome Institute"/>
            <person name="Riley R."/>
            <person name="Haridas S."/>
            <person name="Wolfe K.H."/>
            <person name="Lopes M.R."/>
            <person name="Hittinger C.T."/>
            <person name="Goker M."/>
            <person name="Salamov A."/>
            <person name="Wisecaver J."/>
            <person name="Long T.M."/>
            <person name="Aerts A.L."/>
            <person name="Barry K."/>
            <person name="Choi C."/>
            <person name="Clum A."/>
            <person name="Coughlan A.Y."/>
            <person name="Deshpande S."/>
            <person name="Douglass A.P."/>
            <person name="Hanson S.J."/>
            <person name="Klenk H.-P."/>
            <person name="Labutti K."/>
            <person name="Lapidus A."/>
            <person name="Lindquist E."/>
            <person name="Lipzen A."/>
            <person name="Meier-Kolthoff J.P."/>
            <person name="Ohm R.A."/>
            <person name="Otillar R.P."/>
            <person name="Pangilinan J."/>
            <person name="Peng Y."/>
            <person name="Rokas A."/>
            <person name="Rosa C.A."/>
            <person name="Scheuner C."/>
            <person name="Sibirny A.A."/>
            <person name="Slot J.C."/>
            <person name="Stielow J.B."/>
            <person name="Sun H."/>
            <person name="Kurtzman C.P."/>
            <person name="Blackwell M."/>
            <person name="Jeffries T.W."/>
            <person name="Grigoriev I.V."/>
        </authorList>
    </citation>
    <scope>NUCLEOTIDE SEQUENCE [LARGE SCALE GENOMIC DNA]</scope>
    <source>
        <strain evidence="4">NRRL Y-17796</strain>
    </source>
</reference>
<proteinExistence type="predicted"/>
<dbReference type="InterPro" id="IPR050180">
    <property type="entry name" value="RNR_Ribonuclease"/>
</dbReference>
<dbReference type="AlphaFoldDB" id="A0A1E4TEJ5"/>
<protein>
    <recommendedName>
        <fullName evidence="2">RNB domain-containing protein</fullName>
    </recommendedName>
</protein>
<accession>A0A1E4TEJ5</accession>
<dbReference type="GO" id="GO:0000932">
    <property type="term" value="C:P-body"/>
    <property type="evidence" value="ECO:0007669"/>
    <property type="project" value="TreeGrafter"/>
</dbReference>
<feature type="region of interest" description="Disordered" evidence="1">
    <location>
        <begin position="89"/>
        <end position="108"/>
    </location>
</feature>
<dbReference type="GO" id="GO:0006402">
    <property type="term" value="P:mRNA catabolic process"/>
    <property type="evidence" value="ECO:0007669"/>
    <property type="project" value="TreeGrafter"/>
</dbReference>
<dbReference type="PANTHER" id="PTHR23355:SF65">
    <property type="entry name" value="EXORIBONUCLEASE CYT-4, PUTATIVE (AFU_ORTHOLOGUE AFUA_7G01550)-RELATED"/>
    <property type="match status" value="1"/>
</dbReference>
<feature type="compositionally biased region" description="Polar residues" evidence="1">
    <location>
        <begin position="97"/>
        <end position="108"/>
    </location>
</feature>
<name>A0A1E4TEJ5_9ASCO</name>
<sequence>MLTRKLHWQSLRSTATKWNDPLFKIDLSRSSRLSPEEAAQVSMAKDRVNELKQIDHQDIQQLYLGIRRSIDKQEQDIKQIKSRFRKWAAAKGPKGSKGSNPFDNTDLQQYLYSPPEPGCLGPGDLVEFLSGSNFIIGVIVATNNRGSAQFDVATIQREIVKVSLRSVTFACSNFMNREFIKSHAEVNGDSSDSIVSLAPDILQAASIQLRLFKRLSASSLREIAPRIPALHAFLARNDQDRIMSLPDIFSALNAEYGLRANAYNMYALHSRLQRSGDLYLPLFFPSSYHYQLYAIRSHEHLRAAENTAKAIRAGPKSKGLKAIFHELSTRIDTYRSFQAENKAFTKINHPFSKNTVDLVNSVKEFTETPALSSQMSSSPLYSLLPAALKQLDRYPEAEMFARNTFILFLTELGVYTPWENVPSREARWRAAVGLDSFEDIAQSTGGYSDSLTCIRHDFGSIPVYCIDNENPDEIDDGVSIESTDNGSEVWVHVHVANPTAFIDIEHPISRRAAKQASTFYFPDKTWPMLPKSLVDRCNLSPGVPRETLTVSVLLDVPTGRVIDRKIRCGLVNNIQTLTYTEADALIKSDSAKGLEQTWKDLKVLSKVTKKLRSNRQDSGMIEGSSFISNFEVALQSKDAQSAPLGSNEWKDHPTLFKETDTKVILVPQNMSESQSRQVVEEIMIMAGRAAAKWGQSHGISLPFRYQDFDSNDTLNEMQKKKLMNDISTFKSLPKEKANNSAEGYFLLRQITSNVGPARNGLEPKAHFLMGIEDAYTRVTSPLRRYCDMLVHWQLQAQLLREAKSDAFSGLSAAEMKEEIEKLNLQEAIGLEKQRQVDSFYKVKKFVTDYLESFLQQKPFSLRCFVLGTDVDINRGVLIDYGLEAIISTTSNVELKPSQVIECTKVLGVGLADATITLSL</sequence>
<dbReference type="InterPro" id="IPR012340">
    <property type="entry name" value="NA-bd_OB-fold"/>
</dbReference>
<gene>
    <name evidence="3" type="ORF">CANCADRAFT_102843</name>
</gene>
<dbReference type="SUPFAM" id="SSF50249">
    <property type="entry name" value="Nucleic acid-binding proteins"/>
    <property type="match status" value="1"/>
</dbReference>
<dbReference type="OrthoDB" id="2285229at2759"/>
<dbReference type="PANTHER" id="PTHR23355">
    <property type="entry name" value="RIBONUCLEASE"/>
    <property type="match status" value="1"/>
</dbReference>
<dbReference type="EMBL" id="KV453842">
    <property type="protein sequence ID" value="ODV90180.1"/>
    <property type="molecule type" value="Genomic_DNA"/>
</dbReference>
<dbReference type="GO" id="GO:0000175">
    <property type="term" value="F:3'-5'-RNA exonuclease activity"/>
    <property type="evidence" value="ECO:0007669"/>
    <property type="project" value="TreeGrafter"/>
</dbReference>
<evidence type="ECO:0000256" key="1">
    <source>
        <dbReference type="SAM" id="MobiDB-lite"/>
    </source>
</evidence>